<accession>A0A0P0ABZ4</accession>
<protein>
    <submittedName>
        <fullName evidence="3">Inositol monophosphatase family protein</fullName>
    </submittedName>
</protein>
<dbReference type="STRING" id="1397108.IMCC12053_1897"/>
<organism evidence="3 4">
    <name type="scientific">Celeribacter marinus</name>
    <dbReference type="NCBI Taxonomy" id="1397108"/>
    <lineage>
        <taxon>Bacteria</taxon>
        <taxon>Pseudomonadati</taxon>
        <taxon>Pseudomonadota</taxon>
        <taxon>Alphaproteobacteria</taxon>
        <taxon>Rhodobacterales</taxon>
        <taxon>Roseobacteraceae</taxon>
        <taxon>Celeribacter</taxon>
    </lineage>
</organism>
<dbReference type="OrthoDB" id="9785695at2"/>
<dbReference type="RefSeq" id="WP_062218398.1">
    <property type="nucleotide sequence ID" value="NZ_CP012023.1"/>
</dbReference>
<comment type="cofactor">
    <cofactor evidence="2">
        <name>Mg(2+)</name>
        <dbReference type="ChEBI" id="CHEBI:18420"/>
    </cofactor>
</comment>
<dbReference type="PRINTS" id="PR00377">
    <property type="entry name" value="IMPHPHTASES"/>
</dbReference>
<dbReference type="GO" id="GO:0007165">
    <property type="term" value="P:signal transduction"/>
    <property type="evidence" value="ECO:0007669"/>
    <property type="project" value="TreeGrafter"/>
</dbReference>
<evidence type="ECO:0000256" key="1">
    <source>
        <dbReference type="ARBA" id="ARBA00009759"/>
    </source>
</evidence>
<dbReference type="Proteomes" id="UP000064920">
    <property type="component" value="Chromosome"/>
</dbReference>
<dbReference type="KEGG" id="cmar:IMCC12053_1897"/>
<dbReference type="InterPro" id="IPR000760">
    <property type="entry name" value="Inositol_monophosphatase-like"/>
</dbReference>
<name>A0A0P0ABZ4_9RHOB</name>
<keyword evidence="2" id="KW-0479">Metal-binding</keyword>
<dbReference type="CDD" id="cd01638">
    <property type="entry name" value="CysQ"/>
    <property type="match status" value="1"/>
</dbReference>
<dbReference type="PATRIC" id="fig|1397108.4.peg.1938"/>
<dbReference type="PANTHER" id="PTHR20854">
    <property type="entry name" value="INOSITOL MONOPHOSPHATASE"/>
    <property type="match status" value="1"/>
</dbReference>
<feature type="binding site" evidence="2">
    <location>
        <position position="89"/>
    </location>
    <ligand>
        <name>Mg(2+)</name>
        <dbReference type="ChEBI" id="CHEBI:18420"/>
        <label>1</label>
        <note>catalytic</note>
    </ligand>
</feature>
<dbReference type="GO" id="GO:0046872">
    <property type="term" value="F:metal ion binding"/>
    <property type="evidence" value="ECO:0007669"/>
    <property type="project" value="UniProtKB-KW"/>
</dbReference>
<feature type="binding site" evidence="2">
    <location>
        <position position="88"/>
    </location>
    <ligand>
        <name>Mg(2+)</name>
        <dbReference type="ChEBI" id="CHEBI:18420"/>
        <label>1</label>
        <note>catalytic</note>
    </ligand>
</feature>
<comment type="similarity">
    <text evidence="1">Belongs to the inositol monophosphatase superfamily.</text>
</comment>
<dbReference type="GO" id="GO:0008934">
    <property type="term" value="F:inositol monophosphate 1-phosphatase activity"/>
    <property type="evidence" value="ECO:0007669"/>
    <property type="project" value="TreeGrafter"/>
</dbReference>
<feature type="binding site" evidence="2">
    <location>
        <position position="68"/>
    </location>
    <ligand>
        <name>Mg(2+)</name>
        <dbReference type="ChEBI" id="CHEBI:18420"/>
        <label>1</label>
        <note>catalytic</note>
    </ligand>
</feature>
<proteinExistence type="inferred from homology"/>
<dbReference type="SUPFAM" id="SSF56655">
    <property type="entry name" value="Carbohydrate phosphatase"/>
    <property type="match status" value="1"/>
</dbReference>
<keyword evidence="2" id="KW-0460">Magnesium</keyword>
<dbReference type="AlphaFoldDB" id="A0A0P0ABZ4"/>
<dbReference type="Gene3D" id="3.30.540.10">
    <property type="entry name" value="Fructose-1,6-Bisphosphatase, subunit A, domain 1"/>
    <property type="match status" value="1"/>
</dbReference>
<evidence type="ECO:0000313" key="3">
    <source>
        <dbReference type="EMBL" id="ALI55844.1"/>
    </source>
</evidence>
<feature type="binding site" evidence="2">
    <location>
        <position position="86"/>
    </location>
    <ligand>
        <name>Mg(2+)</name>
        <dbReference type="ChEBI" id="CHEBI:18420"/>
        <label>1</label>
        <note>catalytic</note>
    </ligand>
</feature>
<dbReference type="GO" id="GO:0006020">
    <property type="term" value="P:inositol metabolic process"/>
    <property type="evidence" value="ECO:0007669"/>
    <property type="project" value="TreeGrafter"/>
</dbReference>
<evidence type="ECO:0000256" key="2">
    <source>
        <dbReference type="PIRSR" id="PIRSR600760-2"/>
    </source>
</evidence>
<dbReference type="PANTHER" id="PTHR20854:SF4">
    <property type="entry name" value="INOSITOL-1-MONOPHOSPHATASE-RELATED"/>
    <property type="match status" value="1"/>
</dbReference>
<gene>
    <name evidence="3" type="ORF">IMCC12053_1897</name>
</gene>
<dbReference type="Pfam" id="PF00459">
    <property type="entry name" value="Inositol_P"/>
    <property type="match status" value="1"/>
</dbReference>
<reference evidence="4" key="1">
    <citation type="submission" date="2015-05" db="EMBL/GenBank/DDBJ databases">
        <authorList>
            <person name="Oh H.-M."/>
            <person name="Yang J.-A."/>
            <person name="Cho J.-C."/>
            <person name="Kang I."/>
        </authorList>
    </citation>
    <scope>NUCLEOTIDE SEQUENCE [LARGE SCALE GENOMIC DNA]</scope>
    <source>
        <strain evidence="4">IMCC 12053</strain>
    </source>
</reference>
<keyword evidence="4" id="KW-1185">Reference proteome</keyword>
<feature type="binding site" evidence="2">
    <location>
        <position position="207"/>
    </location>
    <ligand>
        <name>Mg(2+)</name>
        <dbReference type="ChEBI" id="CHEBI:18420"/>
        <label>1</label>
        <note>catalytic</note>
    </ligand>
</feature>
<evidence type="ECO:0000313" key="4">
    <source>
        <dbReference type="Proteomes" id="UP000064920"/>
    </source>
</evidence>
<dbReference type="Gene3D" id="3.40.190.80">
    <property type="match status" value="1"/>
</dbReference>
<dbReference type="EMBL" id="CP012023">
    <property type="protein sequence ID" value="ALI55844.1"/>
    <property type="molecule type" value="Genomic_DNA"/>
</dbReference>
<sequence length="260" mass="28159">MPETDDLSLLIEAALEAGRIATPYWKSDPEVWDKGDGAGPVTEADLAVDRHLFDRFATARPTYGWLSEETADTAERLGKDRVVIVDPIDGTRSFIQGDTNWAHSLAIVERGEVVAAVVYLPLRDRLFAATTGGGATLNGDPIRVRGGTELNGARVLVKKGVLDAEHWQDGPPAFVRKFRPSLAYRLALVAQGRYDAMITLRPTWEWDVAAGALIMEEAGGVVLDRAGQRPVFNQPHPATNGLVAGSAALSRAIVERLKPN</sequence>